<keyword evidence="6" id="KW-1185">Reference proteome</keyword>
<comment type="caution">
    <text evidence="5">The sequence shown here is derived from an EMBL/GenBank/DDBJ whole genome shotgun (WGS) entry which is preliminary data.</text>
</comment>
<dbReference type="SUPFAM" id="SSF47459">
    <property type="entry name" value="HLH, helix-loop-helix DNA-binding domain"/>
    <property type="match status" value="1"/>
</dbReference>
<dbReference type="InterPro" id="IPR045239">
    <property type="entry name" value="bHLH95_bHLH"/>
</dbReference>
<keyword evidence="3" id="KW-0804">Transcription</keyword>
<dbReference type="GO" id="GO:0003700">
    <property type="term" value="F:DNA-binding transcription factor activity"/>
    <property type="evidence" value="ECO:0007669"/>
    <property type="project" value="InterPro"/>
</dbReference>
<name>A0A822XCF0_NELNU</name>
<dbReference type="PANTHER" id="PTHR16223">
    <property type="entry name" value="TRANSCRIPTION FACTOR BHLH83-RELATED"/>
    <property type="match status" value="1"/>
</dbReference>
<dbReference type="GO" id="GO:0046983">
    <property type="term" value="F:protein dimerization activity"/>
    <property type="evidence" value="ECO:0007669"/>
    <property type="project" value="InterPro"/>
</dbReference>
<dbReference type="EMBL" id="DUZY01000001">
    <property type="protein sequence ID" value="DAD19094.1"/>
    <property type="molecule type" value="Genomic_DNA"/>
</dbReference>
<evidence type="ECO:0000256" key="3">
    <source>
        <dbReference type="ARBA" id="ARBA00023163"/>
    </source>
</evidence>
<dbReference type="Proteomes" id="UP000607653">
    <property type="component" value="Unassembled WGS sequence"/>
</dbReference>
<keyword evidence="4" id="KW-0539">Nucleus</keyword>
<dbReference type="CDD" id="cd11393">
    <property type="entry name" value="bHLH_AtbHLH_like"/>
    <property type="match status" value="1"/>
</dbReference>
<evidence type="ECO:0000256" key="4">
    <source>
        <dbReference type="ARBA" id="ARBA00023242"/>
    </source>
</evidence>
<evidence type="ECO:0000313" key="6">
    <source>
        <dbReference type="Proteomes" id="UP000607653"/>
    </source>
</evidence>
<proteinExistence type="predicted"/>
<gene>
    <name evidence="5" type="ORF">HUJ06_020557</name>
</gene>
<sequence length="69" mass="7722">MLLELIQLNVNTDKALMLDEIIEYVKFLQLQVKVLSMSRLGAAGAVVPLITKGQQILQVWAQLELTSQI</sequence>
<protein>
    <submittedName>
        <fullName evidence="5">Uncharacterized protein</fullName>
    </submittedName>
</protein>
<dbReference type="InterPro" id="IPR045843">
    <property type="entry name" value="IND-like"/>
</dbReference>
<comment type="subcellular location">
    <subcellularLocation>
        <location evidence="1">Nucleus</location>
    </subcellularLocation>
</comment>
<evidence type="ECO:0000313" key="5">
    <source>
        <dbReference type="EMBL" id="DAD19094.1"/>
    </source>
</evidence>
<dbReference type="AlphaFoldDB" id="A0A822XCF0"/>
<dbReference type="PANTHER" id="PTHR16223:SF268">
    <property type="entry name" value="SPERMATOGENESIS- AND OOGENESIS-SPECIFIC BASIC HELIX-LOOP-HELIX-CONTAINING PROTEIN 2"/>
    <property type="match status" value="1"/>
</dbReference>
<reference evidence="5 6" key="1">
    <citation type="journal article" date="2020" name="Mol. Biol. Evol.">
        <title>Distinct Expression and Methylation Patterns for Genes with Different Fates following a Single Whole-Genome Duplication in Flowering Plants.</title>
        <authorList>
            <person name="Shi T."/>
            <person name="Rahmani R.S."/>
            <person name="Gugger P.F."/>
            <person name="Wang M."/>
            <person name="Li H."/>
            <person name="Zhang Y."/>
            <person name="Li Z."/>
            <person name="Wang Q."/>
            <person name="Van de Peer Y."/>
            <person name="Marchal K."/>
            <person name="Chen J."/>
        </authorList>
    </citation>
    <scope>NUCLEOTIDE SEQUENCE [LARGE SCALE GENOMIC DNA]</scope>
    <source>
        <tissue evidence="5">Leaf</tissue>
    </source>
</reference>
<evidence type="ECO:0000256" key="1">
    <source>
        <dbReference type="ARBA" id="ARBA00004123"/>
    </source>
</evidence>
<dbReference type="InterPro" id="IPR036638">
    <property type="entry name" value="HLH_DNA-bd_sf"/>
</dbReference>
<accession>A0A822XCF0</accession>
<organism evidence="5 6">
    <name type="scientific">Nelumbo nucifera</name>
    <name type="common">Sacred lotus</name>
    <dbReference type="NCBI Taxonomy" id="4432"/>
    <lineage>
        <taxon>Eukaryota</taxon>
        <taxon>Viridiplantae</taxon>
        <taxon>Streptophyta</taxon>
        <taxon>Embryophyta</taxon>
        <taxon>Tracheophyta</taxon>
        <taxon>Spermatophyta</taxon>
        <taxon>Magnoliopsida</taxon>
        <taxon>Proteales</taxon>
        <taxon>Nelumbonaceae</taxon>
        <taxon>Nelumbo</taxon>
    </lineage>
</organism>
<evidence type="ECO:0000256" key="2">
    <source>
        <dbReference type="ARBA" id="ARBA00023015"/>
    </source>
</evidence>
<dbReference type="GO" id="GO:0005634">
    <property type="term" value="C:nucleus"/>
    <property type="evidence" value="ECO:0007669"/>
    <property type="project" value="UniProtKB-SubCell"/>
</dbReference>
<keyword evidence="2" id="KW-0805">Transcription regulation</keyword>